<dbReference type="Pfam" id="PF06910">
    <property type="entry name" value="MEA1"/>
    <property type="match status" value="1"/>
</dbReference>
<dbReference type="OrthoDB" id="1933769at2759"/>
<feature type="compositionally biased region" description="Low complexity" evidence="1">
    <location>
        <begin position="43"/>
        <end position="52"/>
    </location>
</feature>
<keyword evidence="3" id="KW-1185">Reference proteome</keyword>
<dbReference type="eggNOG" id="KOG0760">
    <property type="taxonomic scope" value="Eukaryota"/>
</dbReference>
<dbReference type="PANTHER" id="PTHR37175">
    <property type="entry name" value="BNAA08G28800D PROTEIN"/>
    <property type="match status" value="1"/>
</dbReference>
<dbReference type="OMA" id="PEDQWID"/>
<dbReference type="KEGG" id="cic:CICLE_v10029398mg"/>
<proteinExistence type="predicted"/>
<feature type="region of interest" description="Disordered" evidence="1">
    <location>
        <begin position="1"/>
        <end position="93"/>
    </location>
</feature>
<evidence type="ECO:0000313" key="2">
    <source>
        <dbReference type="EMBL" id="ESR38402.1"/>
    </source>
</evidence>
<dbReference type="EMBL" id="KI536978">
    <property type="protein sequence ID" value="ESR38402.1"/>
    <property type="molecule type" value="Genomic_DNA"/>
</dbReference>
<evidence type="ECO:0000256" key="1">
    <source>
        <dbReference type="SAM" id="MobiDB-lite"/>
    </source>
</evidence>
<protein>
    <submittedName>
        <fullName evidence="2">Uncharacterized protein</fullName>
    </submittedName>
</protein>
<feature type="compositionally biased region" description="Acidic residues" evidence="1">
    <location>
        <begin position="78"/>
        <end position="88"/>
    </location>
</feature>
<dbReference type="Gramene" id="ESR38402">
    <property type="protein sequence ID" value="ESR38402"/>
    <property type="gene ID" value="CICLE_v10029398mg"/>
</dbReference>
<dbReference type="Proteomes" id="UP000030687">
    <property type="component" value="Unassembled WGS sequence"/>
</dbReference>
<dbReference type="FunCoup" id="V4SCY0">
    <property type="interactions" value="269"/>
</dbReference>
<feature type="compositionally biased region" description="Basic and acidic residues" evidence="1">
    <location>
        <begin position="63"/>
        <end position="77"/>
    </location>
</feature>
<organism evidence="2 3">
    <name type="scientific">Citrus clementina</name>
    <name type="common">Clementine</name>
    <name type="synonym">Citrus deliciosa x Citrus sinensis</name>
    <dbReference type="NCBI Taxonomy" id="85681"/>
    <lineage>
        <taxon>Eukaryota</taxon>
        <taxon>Viridiplantae</taxon>
        <taxon>Streptophyta</taxon>
        <taxon>Embryophyta</taxon>
        <taxon>Tracheophyta</taxon>
        <taxon>Spermatophyta</taxon>
        <taxon>Magnoliopsida</taxon>
        <taxon>eudicotyledons</taxon>
        <taxon>Gunneridae</taxon>
        <taxon>Pentapetalae</taxon>
        <taxon>rosids</taxon>
        <taxon>malvids</taxon>
        <taxon>Sapindales</taxon>
        <taxon>Rutaceae</taxon>
        <taxon>Aurantioideae</taxon>
        <taxon>Citrus</taxon>
    </lineage>
</organism>
<dbReference type="STRING" id="85681.V4SCY0"/>
<gene>
    <name evidence="2" type="ORF">CICLE_v10029398mg</name>
</gene>
<accession>V4SCY0</accession>
<dbReference type="InParanoid" id="V4SCY0"/>
<sequence length="171" mass="19237">MNATSTSTDVAEEMNGGSDSDDNEPEYYQPISVQDPDSDSDADQISSDACDAGTLPNGYYEAEVEHLNGDVEAKSSSEAEDEEEEEEEERIREESALAMRRAFREDENRRNAPLSQENARRVMDAMRRVSFRGLAPDWANCLSEDRWMDQLSRIRLQQPSTSSTNNNNISS</sequence>
<dbReference type="AlphaFoldDB" id="V4SCY0"/>
<reference evidence="2 3" key="1">
    <citation type="submission" date="2013-10" db="EMBL/GenBank/DDBJ databases">
        <authorList>
            <consortium name="International Citrus Genome Consortium"/>
            <person name="Jenkins J."/>
            <person name="Schmutz J."/>
            <person name="Prochnik S."/>
            <person name="Rokhsar D."/>
            <person name="Gmitter F."/>
            <person name="Ollitrault P."/>
            <person name="Machado M."/>
            <person name="Talon M."/>
            <person name="Wincker P."/>
            <person name="Jaillon O."/>
            <person name="Morgante M."/>
        </authorList>
    </citation>
    <scope>NUCLEOTIDE SEQUENCE</scope>
    <source>
        <strain evidence="3">cv. Clemenules</strain>
    </source>
</reference>
<dbReference type="PANTHER" id="PTHR37175:SF1">
    <property type="entry name" value="CONSTANS-LIKE PROTEIN-RELATED"/>
    <property type="match status" value="1"/>
</dbReference>
<evidence type="ECO:0000313" key="3">
    <source>
        <dbReference type="Proteomes" id="UP000030687"/>
    </source>
</evidence>
<name>V4SCY0_CITCL</name>